<evidence type="ECO:0008006" key="6">
    <source>
        <dbReference type="Google" id="ProtNLM"/>
    </source>
</evidence>
<reference evidence="5" key="1">
    <citation type="journal article" date="2011" name="Genome Biol.">
        <title>Comparative genomics of the social amoebae Dictyostelium discoideum and Dictyostelium purpureum.</title>
        <authorList>
            <consortium name="US DOE Joint Genome Institute (JGI-PGF)"/>
            <person name="Sucgang R."/>
            <person name="Kuo A."/>
            <person name="Tian X."/>
            <person name="Salerno W."/>
            <person name="Parikh A."/>
            <person name="Feasley C.L."/>
            <person name="Dalin E."/>
            <person name="Tu H."/>
            <person name="Huang E."/>
            <person name="Barry K."/>
            <person name="Lindquist E."/>
            <person name="Shapiro H."/>
            <person name="Bruce D."/>
            <person name="Schmutz J."/>
            <person name="Salamov A."/>
            <person name="Fey P."/>
            <person name="Gaudet P."/>
            <person name="Anjard C."/>
            <person name="Babu M.M."/>
            <person name="Basu S."/>
            <person name="Bushmanova Y."/>
            <person name="van der Wel H."/>
            <person name="Katoh-Kurasawa M."/>
            <person name="Dinh C."/>
            <person name="Coutinho P.M."/>
            <person name="Saito T."/>
            <person name="Elias M."/>
            <person name="Schaap P."/>
            <person name="Kay R.R."/>
            <person name="Henrissat B."/>
            <person name="Eichinger L."/>
            <person name="Rivero F."/>
            <person name="Putnam N.H."/>
            <person name="West C.M."/>
            <person name="Loomis W.F."/>
            <person name="Chisholm R.L."/>
            <person name="Shaulsky G."/>
            <person name="Strassmann J.E."/>
            <person name="Queller D.C."/>
            <person name="Kuspa A."/>
            <person name="Grigoriev I.V."/>
        </authorList>
    </citation>
    <scope>NUCLEOTIDE SEQUENCE [LARGE SCALE GENOMIC DNA]</scope>
    <source>
        <strain evidence="5">QSDP1</strain>
    </source>
</reference>
<name>F0Z8N9_DICPU</name>
<feature type="chain" id="PRO_5003261538" description="Transmembrane protein" evidence="3">
    <location>
        <begin position="24"/>
        <end position="211"/>
    </location>
</feature>
<dbReference type="FunCoup" id="F0Z8N9">
    <property type="interactions" value="937"/>
</dbReference>
<keyword evidence="2" id="KW-1133">Transmembrane helix</keyword>
<dbReference type="RefSeq" id="XP_003283798.1">
    <property type="nucleotide sequence ID" value="XM_003283750.1"/>
</dbReference>
<dbReference type="eggNOG" id="ENOG502RHKU">
    <property type="taxonomic scope" value="Eukaryota"/>
</dbReference>
<dbReference type="Proteomes" id="UP000001064">
    <property type="component" value="Unassembled WGS sequence"/>
</dbReference>
<dbReference type="KEGG" id="dpp:DICPUDRAFT_91181"/>
<protein>
    <recommendedName>
        <fullName evidence="6">Transmembrane protein</fullName>
    </recommendedName>
</protein>
<feature type="compositionally biased region" description="Basic and acidic residues" evidence="1">
    <location>
        <begin position="144"/>
        <end position="155"/>
    </location>
</feature>
<gene>
    <name evidence="4" type="ORF">DICPUDRAFT_91181</name>
</gene>
<feature type="region of interest" description="Disordered" evidence="1">
    <location>
        <begin position="139"/>
        <end position="158"/>
    </location>
</feature>
<evidence type="ECO:0000313" key="4">
    <source>
        <dbReference type="EMBL" id="EGC39689.1"/>
    </source>
</evidence>
<dbReference type="InParanoid" id="F0Z8N9"/>
<keyword evidence="2" id="KW-0812">Transmembrane</keyword>
<evidence type="ECO:0000313" key="5">
    <source>
        <dbReference type="Proteomes" id="UP000001064"/>
    </source>
</evidence>
<evidence type="ECO:0000256" key="3">
    <source>
        <dbReference type="SAM" id="SignalP"/>
    </source>
</evidence>
<keyword evidence="5" id="KW-1185">Reference proteome</keyword>
<feature type="signal peptide" evidence="3">
    <location>
        <begin position="1"/>
        <end position="23"/>
    </location>
</feature>
<evidence type="ECO:0000256" key="2">
    <source>
        <dbReference type="SAM" id="Phobius"/>
    </source>
</evidence>
<proteinExistence type="predicted"/>
<evidence type="ECO:0000256" key="1">
    <source>
        <dbReference type="SAM" id="MobiDB-lite"/>
    </source>
</evidence>
<keyword evidence="2" id="KW-0472">Membrane</keyword>
<dbReference type="OMA" id="DSECYRE"/>
<keyword evidence="3" id="KW-0732">Signal</keyword>
<sequence>MYKSNKILFLILIISIFILSGHSYTLEKYDYGEFFQIASGPNIDEKFQVSKNQLLKFKLKKDKSDSSAALFSITSDDAQEKIIFYSIFRDEIASIKNSNETKCDTPLEYSLCLSNVFSFTVQMDNYLFGGDLKISIQGSPDDSECYRESPRDKESSNTVSVPIYGTLTELPLIQQEVIKTNYKQTSGASTSFVNGVLIFSMVVLLSLQLIY</sequence>
<dbReference type="EMBL" id="GL870953">
    <property type="protein sequence ID" value="EGC39689.1"/>
    <property type="molecule type" value="Genomic_DNA"/>
</dbReference>
<dbReference type="OrthoDB" id="22415at2759"/>
<feature type="transmembrane region" description="Helical" evidence="2">
    <location>
        <begin position="192"/>
        <end position="210"/>
    </location>
</feature>
<dbReference type="GeneID" id="10509703"/>
<dbReference type="AlphaFoldDB" id="F0Z8N9"/>
<organism evidence="4 5">
    <name type="scientific">Dictyostelium purpureum</name>
    <name type="common">Slime mold</name>
    <dbReference type="NCBI Taxonomy" id="5786"/>
    <lineage>
        <taxon>Eukaryota</taxon>
        <taxon>Amoebozoa</taxon>
        <taxon>Evosea</taxon>
        <taxon>Eumycetozoa</taxon>
        <taxon>Dictyostelia</taxon>
        <taxon>Dictyosteliales</taxon>
        <taxon>Dictyosteliaceae</taxon>
        <taxon>Dictyostelium</taxon>
    </lineage>
</organism>
<dbReference type="VEuPathDB" id="AmoebaDB:DICPUDRAFT_91181"/>
<accession>F0Z8N9</accession>